<gene>
    <name evidence="2" type="ORF">ABMA27_006045</name>
</gene>
<keyword evidence="3" id="KW-1185">Reference proteome</keyword>
<sequence>MSEEKKSLLIRLAPFSRNFLYVFSCLLHKMSNFDPSFFELTASENILPEKSKSRYISTYDEFIANWEKITQSINLRSSPSPSHVEENVRPSTSVDNDNSSGQIPSTSKRHLNMQPKTSPVSIKNCSNFNVFVKYNFYKK</sequence>
<dbReference type="Proteomes" id="UP001549920">
    <property type="component" value="Unassembled WGS sequence"/>
</dbReference>
<evidence type="ECO:0000256" key="1">
    <source>
        <dbReference type="SAM" id="MobiDB-lite"/>
    </source>
</evidence>
<feature type="compositionally biased region" description="Polar residues" evidence="1">
    <location>
        <begin position="89"/>
        <end position="106"/>
    </location>
</feature>
<protein>
    <submittedName>
        <fullName evidence="2">Uncharacterized protein</fullName>
    </submittedName>
</protein>
<reference evidence="2 3" key="1">
    <citation type="submission" date="2024-06" db="EMBL/GenBank/DDBJ databases">
        <title>A chromosome-level genome assembly of beet webworm, Loxostege sticticalis.</title>
        <authorList>
            <person name="Zhang Y."/>
        </authorList>
    </citation>
    <scope>NUCLEOTIDE SEQUENCE [LARGE SCALE GENOMIC DNA]</scope>
    <source>
        <strain evidence="2">AQ026</strain>
        <tissue evidence="2">Whole body</tissue>
    </source>
</reference>
<proteinExistence type="predicted"/>
<name>A0ABR3HHE9_LOXSC</name>
<feature type="region of interest" description="Disordered" evidence="1">
    <location>
        <begin position="75"/>
        <end position="117"/>
    </location>
</feature>
<evidence type="ECO:0000313" key="2">
    <source>
        <dbReference type="EMBL" id="KAL0869838.1"/>
    </source>
</evidence>
<evidence type="ECO:0000313" key="3">
    <source>
        <dbReference type="Proteomes" id="UP001549920"/>
    </source>
</evidence>
<organism evidence="2 3">
    <name type="scientific">Loxostege sticticalis</name>
    <name type="common">Beet webworm moth</name>
    <dbReference type="NCBI Taxonomy" id="481309"/>
    <lineage>
        <taxon>Eukaryota</taxon>
        <taxon>Metazoa</taxon>
        <taxon>Ecdysozoa</taxon>
        <taxon>Arthropoda</taxon>
        <taxon>Hexapoda</taxon>
        <taxon>Insecta</taxon>
        <taxon>Pterygota</taxon>
        <taxon>Neoptera</taxon>
        <taxon>Endopterygota</taxon>
        <taxon>Lepidoptera</taxon>
        <taxon>Glossata</taxon>
        <taxon>Ditrysia</taxon>
        <taxon>Pyraloidea</taxon>
        <taxon>Crambidae</taxon>
        <taxon>Pyraustinae</taxon>
        <taxon>Loxostege</taxon>
    </lineage>
</organism>
<comment type="caution">
    <text evidence="2">The sequence shown here is derived from an EMBL/GenBank/DDBJ whole genome shotgun (WGS) entry which is preliminary data.</text>
</comment>
<dbReference type="EMBL" id="JBEUOH010000019">
    <property type="protein sequence ID" value="KAL0869838.1"/>
    <property type="molecule type" value="Genomic_DNA"/>
</dbReference>
<accession>A0ABR3HHE9</accession>